<dbReference type="PANTHER" id="PTHR46041:SF2">
    <property type="entry name" value="MITOCHONDRIAL INNER MEMBRANE PROTEASE SUBUNIT 2"/>
    <property type="match status" value="1"/>
</dbReference>
<feature type="active site" evidence="11">
    <location>
        <position position="37"/>
    </location>
</feature>
<comment type="subcellular location">
    <subcellularLocation>
        <location evidence="1">Mitochondrion inner membrane</location>
        <topology evidence="1">Single-pass membrane protein</topology>
    </subcellularLocation>
</comment>
<dbReference type="FunCoup" id="A0A7M7KI21">
    <property type="interactions" value="564"/>
</dbReference>
<dbReference type="RefSeq" id="XP_022667163.1">
    <property type="nucleotide sequence ID" value="XM_022811428.1"/>
</dbReference>
<evidence type="ECO:0000256" key="5">
    <source>
        <dbReference type="ARBA" id="ARBA00022692"/>
    </source>
</evidence>
<dbReference type="EnsemblMetazoa" id="XM_022811428">
    <property type="protein sequence ID" value="XP_022667163"/>
    <property type="gene ID" value="LOC111252870"/>
</dbReference>
<dbReference type="KEGG" id="vde:111252870"/>
<evidence type="ECO:0000256" key="4">
    <source>
        <dbReference type="ARBA" id="ARBA00022670"/>
    </source>
</evidence>
<evidence type="ECO:0000256" key="11">
    <source>
        <dbReference type="PIRSR" id="PIRSR600223-1"/>
    </source>
</evidence>
<keyword evidence="9 12" id="KW-0496">Mitochondrion</keyword>
<dbReference type="NCBIfam" id="TIGR02227">
    <property type="entry name" value="sigpep_I_bact"/>
    <property type="match status" value="1"/>
</dbReference>
<evidence type="ECO:0000256" key="2">
    <source>
        <dbReference type="ARBA" id="ARBA00007066"/>
    </source>
</evidence>
<evidence type="ECO:0000313" key="14">
    <source>
        <dbReference type="EnsemblMetazoa" id="XP_022667166"/>
    </source>
</evidence>
<dbReference type="RefSeq" id="XP_022667164.1">
    <property type="nucleotide sequence ID" value="XM_022811429.1"/>
</dbReference>
<dbReference type="OrthoDB" id="9996127at2759"/>
<dbReference type="EnsemblMetazoa" id="XM_022811432">
    <property type="protein sequence ID" value="XP_022667167"/>
    <property type="gene ID" value="LOC111252870"/>
</dbReference>
<dbReference type="InterPro" id="IPR000223">
    <property type="entry name" value="Pept_S26A_signal_pept_1"/>
</dbReference>
<evidence type="ECO:0000256" key="6">
    <source>
        <dbReference type="ARBA" id="ARBA00022792"/>
    </source>
</evidence>
<reference evidence="14" key="1">
    <citation type="submission" date="2021-01" db="UniProtKB">
        <authorList>
            <consortium name="EnsemblMetazoa"/>
        </authorList>
    </citation>
    <scope>IDENTIFICATION</scope>
</reference>
<dbReference type="PANTHER" id="PTHR46041">
    <property type="entry name" value="MITOCHONDRIAL INNER MEMBRANE PROTEASE SUBUNIT 2"/>
    <property type="match status" value="1"/>
</dbReference>
<keyword evidence="8" id="KW-1133">Transmembrane helix</keyword>
<evidence type="ECO:0000313" key="15">
    <source>
        <dbReference type="Proteomes" id="UP000594260"/>
    </source>
</evidence>
<dbReference type="AlphaFoldDB" id="A0A7M7KI21"/>
<evidence type="ECO:0000256" key="7">
    <source>
        <dbReference type="ARBA" id="ARBA00022801"/>
    </source>
</evidence>
<dbReference type="RefSeq" id="XP_022667165.1">
    <property type="nucleotide sequence ID" value="XM_022811430.1"/>
</dbReference>
<dbReference type="EnsemblMetazoa" id="XM_022811431">
    <property type="protein sequence ID" value="XP_022667166"/>
    <property type="gene ID" value="LOC111252870"/>
</dbReference>
<feature type="domain" description="Peptidase S26" evidence="13">
    <location>
        <begin position="10"/>
        <end position="97"/>
    </location>
</feature>
<feature type="active site" evidence="11">
    <location>
        <position position="86"/>
    </location>
</feature>
<dbReference type="Gene3D" id="2.10.109.10">
    <property type="entry name" value="Umud Fragment, subunit A"/>
    <property type="match status" value="1"/>
</dbReference>
<dbReference type="RefSeq" id="XP_022667166.1">
    <property type="nucleotide sequence ID" value="XM_022811431.1"/>
</dbReference>
<dbReference type="InParanoid" id="A0A7M7KI21"/>
<dbReference type="GO" id="GO:0042720">
    <property type="term" value="C:mitochondrial inner membrane peptidase complex"/>
    <property type="evidence" value="ECO:0007669"/>
    <property type="project" value="InterPro"/>
</dbReference>
<evidence type="ECO:0000256" key="9">
    <source>
        <dbReference type="ARBA" id="ARBA00023128"/>
    </source>
</evidence>
<dbReference type="GO" id="GO:0006627">
    <property type="term" value="P:protein processing involved in protein targeting to mitochondrion"/>
    <property type="evidence" value="ECO:0007669"/>
    <property type="project" value="InterPro"/>
</dbReference>
<dbReference type="GO" id="GO:0004252">
    <property type="term" value="F:serine-type endopeptidase activity"/>
    <property type="evidence" value="ECO:0007669"/>
    <property type="project" value="InterPro"/>
</dbReference>
<keyword evidence="5" id="KW-0812">Transmembrane</keyword>
<dbReference type="SUPFAM" id="SSF51306">
    <property type="entry name" value="LexA/Signal peptidase"/>
    <property type="match status" value="1"/>
</dbReference>
<keyword evidence="6 12" id="KW-0999">Mitochondrion inner membrane</keyword>
<dbReference type="CDD" id="cd06530">
    <property type="entry name" value="S26_SPase_I"/>
    <property type="match status" value="1"/>
</dbReference>
<dbReference type="OMA" id="WIPVIAW"/>
<evidence type="ECO:0000256" key="1">
    <source>
        <dbReference type="ARBA" id="ARBA00004434"/>
    </source>
</evidence>
<dbReference type="InterPro" id="IPR036286">
    <property type="entry name" value="LexA/Signal_pep-like_sf"/>
</dbReference>
<keyword evidence="15" id="KW-1185">Reference proteome</keyword>
<dbReference type="Proteomes" id="UP000594260">
    <property type="component" value="Unplaced"/>
</dbReference>
<evidence type="ECO:0000259" key="13">
    <source>
        <dbReference type="Pfam" id="PF10502"/>
    </source>
</evidence>
<evidence type="ECO:0000256" key="3">
    <source>
        <dbReference type="ARBA" id="ARBA00011805"/>
    </source>
</evidence>
<proteinExistence type="inferred from homology"/>
<dbReference type="RefSeq" id="XP_022667169.1">
    <property type="nucleotide sequence ID" value="XM_022811434.1"/>
</dbReference>
<keyword evidence="4 12" id="KW-0645">Protease</keyword>
<dbReference type="InterPro" id="IPR037730">
    <property type="entry name" value="IMP2"/>
</dbReference>
<dbReference type="GeneID" id="111252870"/>
<accession>A0A7M7KI21</accession>
<evidence type="ECO:0000256" key="12">
    <source>
        <dbReference type="RuleBase" id="RU362041"/>
    </source>
</evidence>
<sequence length="197" mass="21686">MGWISSGRIVRFASFAIPVGAVFIDCVADLAQIVGRSMQPLFNPEPSGWLDVVLLNRTVTFDYKQIKRGDVIAFISPKDPSERLIKRVIALQGDAVLPRKGTNVVRIPPGHCWVEGDNHKTSLDSNTFGPVAMGLMVAKATHIVWPPQRIAAIESRLPPGRGPVSKHLCLQCFSEEESRLLGVQHNPDDHDTSDIFV</sequence>
<dbReference type="EnsemblMetazoa" id="XM_022811434">
    <property type="protein sequence ID" value="XP_022667169"/>
    <property type="gene ID" value="LOC111252870"/>
</dbReference>
<organism evidence="14 15">
    <name type="scientific">Varroa destructor</name>
    <name type="common">Honeybee mite</name>
    <dbReference type="NCBI Taxonomy" id="109461"/>
    <lineage>
        <taxon>Eukaryota</taxon>
        <taxon>Metazoa</taxon>
        <taxon>Ecdysozoa</taxon>
        <taxon>Arthropoda</taxon>
        <taxon>Chelicerata</taxon>
        <taxon>Arachnida</taxon>
        <taxon>Acari</taxon>
        <taxon>Parasitiformes</taxon>
        <taxon>Mesostigmata</taxon>
        <taxon>Gamasina</taxon>
        <taxon>Dermanyssoidea</taxon>
        <taxon>Varroidae</taxon>
        <taxon>Varroa</taxon>
    </lineage>
</organism>
<feature type="domain" description="Peptidase S26" evidence="13">
    <location>
        <begin position="105"/>
        <end position="145"/>
    </location>
</feature>
<dbReference type="FunFam" id="2.10.109.10:FF:000005">
    <property type="entry name" value="Mitochondrial inner membrane protease subunit"/>
    <property type="match status" value="1"/>
</dbReference>
<dbReference type="EnsemblMetazoa" id="XM_022811433">
    <property type="protein sequence ID" value="XP_022667168"/>
    <property type="gene ID" value="LOC111252870"/>
</dbReference>
<dbReference type="RefSeq" id="XP_022667167.1">
    <property type="nucleotide sequence ID" value="XM_022811432.1"/>
</dbReference>
<dbReference type="GO" id="GO:0006465">
    <property type="term" value="P:signal peptide processing"/>
    <property type="evidence" value="ECO:0007669"/>
    <property type="project" value="InterPro"/>
</dbReference>
<comment type="similarity">
    <text evidence="2">Belongs to the peptidase S26 family. IMP2 subfamily.</text>
</comment>
<name>A0A7M7KI21_VARDE</name>
<dbReference type="PRINTS" id="PR00727">
    <property type="entry name" value="LEADERPTASE"/>
</dbReference>
<keyword evidence="7 12" id="KW-0378">Hydrolase</keyword>
<dbReference type="EnsemblMetazoa" id="XM_022811430">
    <property type="protein sequence ID" value="XP_022667165"/>
    <property type="gene ID" value="LOC111252870"/>
</dbReference>
<dbReference type="Pfam" id="PF10502">
    <property type="entry name" value="Peptidase_S26"/>
    <property type="match status" value="2"/>
</dbReference>
<evidence type="ECO:0000256" key="10">
    <source>
        <dbReference type="ARBA" id="ARBA00023136"/>
    </source>
</evidence>
<comment type="subunit">
    <text evidence="3">Heterodimer of 2 subunits, IMMPL1 and IMMPL2.</text>
</comment>
<keyword evidence="10" id="KW-0472">Membrane</keyword>
<dbReference type="RefSeq" id="XP_022667168.1">
    <property type="nucleotide sequence ID" value="XM_022811433.1"/>
</dbReference>
<protein>
    <recommendedName>
        <fullName evidence="12">Mitochondrial inner membrane protease subunit</fullName>
        <ecNumber evidence="12">3.4.21.-</ecNumber>
    </recommendedName>
</protein>
<evidence type="ECO:0000256" key="8">
    <source>
        <dbReference type="ARBA" id="ARBA00022989"/>
    </source>
</evidence>
<dbReference type="EC" id="3.4.21.-" evidence="12"/>
<dbReference type="InterPro" id="IPR019533">
    <property type="entry name" value="Peptidase_S26"/>
</dbReference>
<dbReference type="EnsemblMetazoa" id="XM_022811429">
    <property type="protein sequence ID" value="XP_022667164"/>
    <property type="gene ID" value="LOC111252870"/>
</dbReference>